<accession>A0A381XE64</accession>
<name>A0A381XE64_9ZZZZ</name>
<reference evidence="3" key="1">
    <citation type="submission" date="2018-05" db="EMBL/GenBank/DDBJ databases">
        <authorList>
            <person name="Lanie J.A."/>
            <person name="Ng W.-L."/>
            <person name="Kazmierczak K.M."/>
            <person name="Andrzejewski T.M."/>
            <person name="Davidsen T.M."/>
            <person name="Wayne K.J."/>
            <person name="Tettelin H."/>
            <person name="Glass J.I."/>
            <person name="Rusch D."/>
            <person name="Podicherti R."/>
            <person name="Tsui H.-C.T."/>
            <person name="Winkler M.E."/>
        </authorList>
    </citation>
    <scope>NUCLEOTIDE SEQUENCE</scope>
</reference>
<dbReference type="InterPro" id="IPR045004">
    <property type="entry name" value="ECH_dom"/>
</dbReference>
<dbReference type="Pfam" id="PF16113">
    <property type="entry name" value="ECH_2"/>
    <property type="match status" value="1"/>
</dbReference>
<evidence type="ECO:0000256" key="1">
    <source>
        <dbReference type="ARBA" id="ARBA00005254"/>
    </source>
</evidence>
<dbReference type="EMBL" id="UINC01014860">
    <property type="protein sequence ID" value="SVA63046.1"/>
    <property type="molecule type" value="Genomic_DNA"/>
</dbReference>
<dbReference type="GO" id="GO:0016853">
    <property type="term" value="F:isomerase activity"/>
    <property type="evidence" value="ECO:0007669"/>
    <property type="project" value="InterPro"/>
</dbReference>
<evidence type="ECO:0000259" key="2">
    <source>
        <dbReference type="Pfam" id="PF16113"/>
    </source>
</evidence>
<dbReference type="CDD" id="cd06558">
    <property type="entry name" value="crotonase-like"/>
    <property type="match status" value="1"/>
</dbReference>
<dbReference type="SUPFAM" id="SSF52096">
    <property type="entry name" value="ClpP/crotonase"/>
    <property type="match status" value="1"/>
</dbReference>
<dbReference type="InterPro" id="IPR029045">
    <property type="entry name" value="ClpP/crotonase-like_dom_sf"/>
</dbReference>
<organism evidence="3">
    <name type="scientific">marine metagenome</name>
    <dbReference type="NCBI Taxonomy" id="408172"/>
    <lineage>
        <taxon>unclassified sequences</taxon>
        <taxon>metagenomes</taxon>
        <taxon>ecological metagenomes</taxon>
    </lineage>
</organism>
<sequence length="281" mass="31021">MTNPIDRDALSELLKEPNAADAADVRHFALDLDSFDPSQKAEVAEWIRRQPVPVIGVGEDNRGFAECVDVQAENQDQLNQLVRAIEAQPKACAILVQVTRVTSELPTDSALIMESLGYGTLQGGEEFRDWLAGYREQNPAKSQAVVDDAVAVDRNESRLEIRLNSPANRNALSVSMRDGLTEAFKLVAMDRSIEEVHVWGEGPCFSAGGDLTEFGNMRDLAEAHRIRQARMPARYLAQQAHRYTFHLHGACVGAGIELPAFARHITATPDTWFQLPEIAMG</sequence>
<feature type="non-terminal residue" evidence="3">
    <location>
        <position position="281"/>
    </location>
</feature>
<feature type="domain" description="Enoyl-CoA hydratase/isomerase" evidence="2">
    <location>
        <begin position="161"/>
        <end position="281"/>
    </location>
</feature>
<evidence type="ECO:0000313" key="3">
    <source>
        <dbReference type="EMBL" id="SVA63046.1"/>
    </source>
</evidence>
<gene>
    <name evidence="3" type="ORF">METZ01_LOCUS115900</name>
</gene>
<dbReference type="Gene3D" id="3.90.226.10">
    <property type="entry name" value="2-enoyl-CoA Hydratase, Chain A, domain 1"/>
    <property type="match status" value="1"/>
</dbReference>
<proteinExistence type="inferred from homology"/>
<comment type="similarity">
    <text evidence="1">Belongs to the enoyl-CoA hydratase/isomerase family.</text>
</comment>
<dbReference type="PANTHER" id="PTHR43149:SF1">
    <property type="entry name" value="DELTA(3,5)-DELTA(2,4)-DIENOYL-COA ISOMERASE, MITOCHONDRIAL"/>
    <property type="match status" value="1"/>
</dbReference>
<dbReference type="AlphaFoldDB" id="A0A381XE64"/>
<dbReference type="PANTHER" id="PTHR43149">
    <property type="entry name" value="ENOYL-COA HYDRATASE"/>
    <property type="match status" value="1"/>
</dbReference>
<dbReference type="InterPro" id="IPR045002">
    <property type="entry name" value="Ech1-like"/>
</dbReference>
<protein>
    <recommendedName>
        <fullName evidence="2">Enoyl-CoA hydratase/isomerase domain-containing protein</fullName>
    </recommendedName>
</protein>